<gene>
    <name evidence="1" type="ORF">AVDCRST_MAG07-1939</name>
</gene>
<name>A0A6J4LKT2_9ACTN</name>
<proteinExistence type="predicted"/>
<sequence length="193" mass="21120">MTAVPAADELLLAEQQVRLREAVTEAVLSQPADLRQRLERDPEASLMLVVAARTAAEQTSLLLREAVASARGAGHSWDVIGRLLGVSRQAAQQRFGSGAVEPLAAGSGEVAERRVLSPLTAFTEMAVLEQEGRAGWHVVEYGTLFHVVEASDVPWEHRRVPWSPTAARRMAADGWTLIRGATFPWGYYKRPAR</sequence>
<accession>A0A6J4LKT2</accession>
<reference evidence="1" key="1">
    <citation type="submission" date="2020-02" db="EMBL/GenBank/DDBJ databases">
        <authorList>
            <person name="Meier V. D."/>
        </authorList>
    </citation>
    <scope>NUCLEOTIDE SEQUENCE</scope>
    <source>
        <strain evidence="1">AVDCRST_MAG07</strain>
    </source>
</reference>
<evidence type="ECO:0000313" key="1">
    <source>
        <dbReference type="EMBL" id="CAA9335047.1"/>
    </source>
</evidence>
<protein>
    <submittedName>
        <fullName evidence="1">Uncharacterized protein</fullName>
    </submittedName>
</protein>
<organism evidence="1">
    <name type="scientific">uncultured Frankineae bacterium</name>
    <dbReference type="NCBI Taxonomy" id="437475"/>
    <lineage>
        <taxon>Bacteria</taxon>
        <taxon>Bacillati</taxon>
        <taxon>Actinomycetota</taxon>
        <taxon>Actinomycetes</taxon>
        <taxon>Frankiales</taxon>
        <taxon>environmental samples</taxon>
    </lineage>
</organism>
<dbReference type="EMBL" id="CADCUB010000102">
    <property type="protein sequence ID" value="CAA9335047.1"/>
    <property type="molecule type" value="Genomic_DNA"/>
</dbReference>
<dbReference type="AlphaFoldDB" id="A0A6J4LKT2"/>